<feature type="domain" description="Chitin-binding type-4" evidence="3">
    <location>
        <begin position="32"/>
        <end position="211"/>
    </location>
</feature>
<feature type="signal peptide" evidence="2">
    <location>
        <begin position="1"/>
        <end position="22"/>
    </location>
</feature>
<dbReference type="Proteomes" id="UP000192674">
    <property type="component" value="Unassembled WGS sequence"/>
</dbReference>
<dbReference type="RefSeq" id="WP_033382056.1">
    <property type="nucleotide sequence ID" value="NZ_FWXV01000002.1"/>
</dbReference>
<dbReference type="Gene3D" id="2.70.50.50">
    <property type="entry name" value="chitin-binding protein cbp21"/>
    <property type="match status" value="1"/>
</dbReference>
<gene>
    <name evidence="4" type="ORF">SAMN05661093_02100</name>
</gene>
<dbReference type="PANTHER" id="PTHR34823">
    <property type="entry name" value="GLCNAC-BINDING PROTEIN A"/>
    <property type="match status" value="1"/>
</dbReference>
<protein>
    <submittedName>
        <fullName evidence="4">Chitin-binding protein</fullName>
    </submittedName>
</protein>
<dbReference type="PANTHER" id="PTHR34823:SF1">
    <property type="entry name" value="CHITIN-BINDING TYPE-4 DOMAIN-CONTAINING PROTEIN"/>
    <property type="match status" value="1"/>
</dbReference>
<dbReference type="Pfam" id="PF03067">
    <property type="entry name" value="LPMO_10"/>
    <property type="match status" value="1"/>
</dbReference>
<keyword evidence="1 2" id="KW-0732">Signal</keyword>
<feature type="chain" id="PRO_5039390920" evidence="2">
    <location>
        <begin position="23"/>
        <end position="213"/>
    </location>
</feature>
<evidence type="ECO:0000256" key="1">
    <source>
        <dbReference type="ARBA" id="ARBA00022729"/>
    </source>
</evidence>
<evidence type="ECO:0000313" key="4">
    <source>
        <dbReference type="EMBL" id="SMC85295.1"/>
    </source>
</evidence>
<organism evidence="4 5">
    <name type="scientific">Kibdelosporangium aridum</name>
    <dbReference type="NCBI Taxonomy" id="2030"/>
    <lineage>
        <taxon>Bacteria</taxon>
        <taxon>Bacillati</taxon>
        <taxon>Actinomycetota</taxon>
        <taxon>Actinomycetes</taxon>
        <taxon>Pseudonocardiales</taxon>
        <taxon>Pseudonocardiaceae</taxon>
        <taxon>Kibdelosporangium</taxon>
    </lineage>
</organism>
<proteinExistence type="predicted"/>
<dbReference type="AlphaFoldDB" id="A0A1W2CJ83"/>
<evidence type="ECO:0000259" key="3">
    <source>
        <dbReference type="Pfam" id="PF03067"/>
    </source>
</evidence>
<dbReference type="InterPro" id="IPR014756">
    <property type="entry name" value="Ig_E-set"/>
</dbReference>
<dbReference type="EMBL" id="FWXV01000002">
    <property type="protein sequence ID" value="SMC85295.1"/>
    <property type="molecule type" value="Genomic_DNA"/>
</dbReference>
<evidence type="ECO:0000313" key="5">
    <source>
        <dbReference type="Proteomes" id="UP000192674"/>
    </source>
</evidence>
<dbReference type="SUPFAM" id="SSF81296">
    <property type="entry name" value="E set domains"/>
    <property type="match status" value="1"/>
</dbReference>
<name>A0A1W2CJ83_KIBAR</name>
<evidence type="ECO:0000256" key="2">
    <source>
        <dbReference type="SAM" id="SignalP"/>
    </source>
</evidence>
<keyword evidence="5" id="KW-1185">Reference proteome</keyword>
<accession>A0A1W2CJ83</accession>
<dbReference type="OrthoDB" id="5179374at2"/>
<dbReference type="InterPro" id="IPR051024">
    <property type="entry name" value="GlcNAc_Chitin_IntDeg"/>
</dbReference>
<reference evidence="4 5" key="1">
    <citation type="submission" date="2017-04" db="EMBL/GenBank/DDBJ databases">
        <authorList>
            <person name="Afonso C.L."/>
            <person name="Miller P.J."/>
            <person name="Scott M.A."/>
            <person name="Spackman E."/>
            <person name="Goraichik I."/>
            <person name="Dimitrov K.M."/>
            <person name="Suarez D.L."/>
            <person name="Swayne D.E."/>
        </authorList>
    </citation>
    <scope>NUCLEOTIDE SEQUENCE [LARGE SCALE GENOMIC DNA]</scope>
    <source>
        <strain evidence="4 5">DSM 43828</strain>
    </source>
</reference>
<dbReference type="InterPro" id="IPR004302">
    <property type="entry name" value="Cellulose/chitin-bd_N"/>
</dbReference>
<sequence length="213" mass="23307">MTKRRRSALVALLGAIPILLSAVLPISSASAHGSTMNPPSRTYQCRFNENPENPTSAACRAAVAAGGTQAFYDWHEVNLPNVAGNHRAFIPDGQLCGAGRAKYTGLNLARNDWPATRLTSGANFTFQVKATAAHLGVWTTYVTRNGYDPLTPLRWSDLEQFNQVTNPPISNGVYQIATRLPSGKSGRHLIYTIWQRQLPDSGEAFYLCNDVIF</sequence>
<dbReference type="CDD" id="cd21177">
    <property type="entry name" value="LPMO_AA10"/>
    <property type="match status" value="1"/>
</dbReference>